<evidence type="ECO:0000313" key="6">
    <source>
        <dbReference type="EMBL" id="KLU84445.1"/>
    </source>
</evidence>
<reference evidence="6" key="2">
    <citation type="submission" date="2010-05" db="EMBL/GenBank/DDBJ databases">
        <title>The Genome Sequence of Magnaporthe poae strain ATCC 64411.</title>
        <authorList>
            <consortium name="The Broad Institute Genome Sequencing Platform"/>
            <consortium name="Broad Institute Genome Sequencing Center for Infectious Disease"/>
            <person name="Ma L.-J."/>
            <person name="Dead R."/>
            <person name="Young S."/>
            <person name="Zeng Q."/>
            <person name="Koehrsen M."/>
            <person name="Alvarado L."/>
            <person name="Berlin A."/>
            <person name="Chapman S.B."/>
            <person name="Chen Z."/>
            <person name="Freedman E."/>
            <person name="Gellesch M."/>
            <person name="Goldberg J."/>
            <person name="Griggs A."/>
            <person name="Gujja S."/>
            <person name="Heilman E.R."/>
            <person name="Heiman D."/>
            <person name="Hepburn T."/>
            <person name="Howarth C."/>
            <person name="Jen D."/>
            <person name="Larson L."/>
            <person name="Mehta T."/>
            <person name="Neiman D."/>
            <person name="Pearson M."/>
            <person name="Roberts A."/>
            <person name="Saif S."/>
            <person name="Shea T."/>
            <person name="Shenoy N."/>
            <person name="Sisk P."/>
            <person name="Stolte C."/>
            <person name="Sykes S."/>
            <person name="Walk T."/>
            <person name="White J."/>
            <person name="Yandava C."/>
            <person name="Haas B."/>
            <person name="Nusbaum C."/>
            <person name="Birren B."/>
        </authorList>
    </citation>
    <scope>NUCLEOTIDE SEQUENCE</scope>
    <source>
        <strain evidence="6">ATCC 64411</strain>
    </source>
</reference>
<dbReference type="EMBL" id="ADBL01000833">
    <property type="status" value="NOT_ANNOTATED_CDS"/>
    <property type="molecule type" value="Genomic_DNA"/>
</dbReference>
<dbReference type="EMBL" id="GL876967">
    <property type="protein sequence ID" value="KLU84445.1"/>
    <property type="molecule type" value="Genomic_DNA"/>
</dbReference>
<feature type="compositionally biased region" description="Polar residues" evidence="4">
    <location>
        <begin position="473"/>
        <end position="483"/>
    </location>
</feature>
<evidence type="ECO:0000313" key="7">
    <source>
        <dbReference type="EnsemblFungi" id="MAPG_03487T0"/>
    </source>
</evidence>
<dbReference type="STRING" id="644358.A0A0C4DU52"/>
<dbReference type="InterPro" id="IPR036305">
    <property type="entry name" value="RGS_sf"/>
</dbReference>
<dbReference type="InterPro" id="IPR000014">
    <property type="entry name" value="PAS"/>
</dbReference>
<dbReference type="SUPFAM" id="SSF48097">
    <property type="entry name" value="Regulator of G-protein signaling, RGS"/>
    <property type="match status" value="1"/>
</dbReference>
<dbReference type="Pfam" id="PF00615">
    <property type="entry name" value="RGS"/>
    <property type="match status" value="1"/>
</dbReference>
<evidence type="ECO:0000256" key="4">
    <source>
        <dbReference type="SAM" id="MobiDB-lite"/>
    </source>
</evidence>
<feature type="compositionally biased region" description="Basic and acidic residues" evidence="4">
    <location>
        <begin position="201"/>
        <end position="215"/>
    </location>
</feature>
<keyword evidence="8" id="KW-1185">Reference proteome</keyword>
<feature type="compositionally biased region" description="Basic and acidic residues" evidence="4">
    <location>
        <begin position="818"/>
        <end position="829"/>
    </location>
</feature>
<dbReference type="Proteomes" id="UP000011715">
    <property type="component" value="Unassembled WGS sequence"/>
</dbReference>
<dbReference type="PANTHER" id="PTHR47429">
    <property type="entry name" value="PROTEIN TWIN LOV 1"/>
    <property type="match status" value="1"/>
</dbReference>
<dbReference type="InterPro" id="IPR035965">
    <property type="entry name" value="PAS-like_dom_sf"/>
</dbReference>
<feature type="compositionally biased region" description="Basic and acidic residues" evidence="4">
    <location>
        <begin position="499"/>
        <end position="512"/>
    </location>
</feature>
<dbReference type="PANTHER" id="PTHR47429:SF2">
    <property type="entry name" value="PROTEIN TWIN LOV 1"/>
    <property type="match status" value="1"/>
</dbReference>
<reference evidence="8" key="1">
    <citation type="submission" date="2010-05" db="EMBL/GenBank/DDBJ databases">
        <title>The genome sequence of Magnaporthe poae strain ATCC 64411.</title>
        <authorList>
            <person name="Ma L.-J."/>
            <person name="Dead R."/>
            <person name="Young S."/>
            <person name="Zeng Q."/>
            <person name="Koehrsen M."/>
            <person name="Alvarado L."/>
            <person name="Berlin A."/>
            <person name="Chapman S.B."/>
            <person name="Chen Z."/>
            <person name="Freedman E."/>
            <person name="Gellesch M."/>
            <person name="Goldberg J."/>
            <person name="Griggs A."/>
            <person name="Gujja S."/>
            <person name="Heilman E.R."/>
            <person name="Heiman D."/>
            <person name="Hepburn T."/>
            <person name="Howarth C."/>
            <person name="Jen D."/>
            <person name="Larson L."/>
            <person name="Mehta T."/>
            <person name="Neiman D."/>
            <person name="Pearson M."/>
            <person name="Roberts A."/>
            <person name="Saif S."/>
            <person name="Shea T."/>
            <person name="Shenoy N."/>
            <person name="Sisk P."/>
            <person name="Stolte C."/>
            <person name="Sykes S."/>
            <person name="Walk T."/>
            <person name="White J."/>
            <person name="Yandava C."/>
            <person name="Haas B."/>
            <person name="Nusbaum C."/>
            <person name="Birren B."/>
        </authorList>
    </citation>
    <scope>NUCLEOTIDE SEQUENCE [LARGE SCALE GENOMIC DNA]</scope>
    <source>
        <strain evidence="8">ATCC 64411 / 73-15</strain>
    </source>
</reference>
<sequence length="1055" mass="116294">MSVMDKEAFGSAAVPEERNPDEGLLRRILPQRSRDAIAALRLHMAGEDDELALGSVDASSATATAALRQAPARAARGIEDLSQAMHMHDDRHRRHHQDQHARQRQSQYGVPLHAGTAHKDASKDGSYLGHLSAKRRSGMVSRFEGTVSNSPVQVRHRQEIVANEQGLPPFLPIGPAGFSGESSRRLSRQVVQRSDGSIVVPRRDSSSRPSRRAERSASPGPSKLRPRDDTGRGLWEHPPTRAEIEAAKKILQQFVMNGGGDGSPAAPRTPKTPRRGVVQEEEEEEDGQGTLTRTAATPPARRPRRVIQDESDFEDEGDGKHIPLIGGNYQVVHMDEDHHAVHCGGRTGATAGHEHDHPMANDDVFESRNTAEAGQPRGAPGAGESSPERRSPVLDHLRLYSDAAPSPIIPDDRTYSAYDFRSFDGGSVGDDGISVADSQHSYNHEDDYGHAHHASNGHRRGYSDDYGVPSILQRPSTMASGSHESVDHHRQRQPSSPPPDRELHKKFSREPPPRVTSIRPGVSASRRIGGTSIGGTSMTGGSRMPDFFGPSIFQVVLRNPTTVHQLRKYCESRFCDENIEFLQHIDLYHNRLNEIITTLTDIHKSYVSDSSPKQVNLQSSVIAQLHTDMRAMVSNTLPAMESLFTAAQESVQNLIYTDVYPGFVRHQLALSASRALAEDKTRYKGLGDCFCLTDPVKPQNPILWASDGFVSVTGYTRADIIPRNCRFLQGSQTDPEAVKRLSMAIKERRETVELLLNYKKNKQPFWNLLYCAPLYDEAGNLAFFIGGQVNCSTTIHSSVDVMRVLSMSAEGDYVKEMEDKQRQEKEKARTQAKLAADRGGQPSNGSACKNKGGSTRRSLLKVLGVRLGSSNGHTAATVEEEHKPTPVIENVEAGMEQKVLERMEGQELDAQKKEFYTAYSKYIVVDSGFIIRFYSAGITEMLHPANNAAGTIVGTDVFTFLKRNGLPQRPAQQQQQLQQQQGGHTVSGDASPEYKDRVQAAVVGQGSPISIEVRMQTRRSAVFRGDERFAAHWTPLKDDAGRVGWVVLTLGNMMM</sequence>
<feature type="region of interest" description="Disordered" evidence="4">
    <location>
        <begin position="370"/>
        <end position="390"/>
    </location>
</feature>
<dbReference type="InterPro" id="IPR016137">
    <property type="entry name" value="RGS"/>
</dbReference>
<name>A0A0C4DU52_MAGP6</name>
<evidence type="ECO:0000256" key="3">
    <source>
        <dbReference type="ARBA" id="ARBA00022991"/>
    </source>
</evidence>
<feature type="region of interest" description="Disordered" evidence="4">
    <location>
        <begin position="165"/>
        <end position="240"/>
    </location>
</feature>
<dbReference type="OMA" id="EDHHAVH"/>
<feature type="region of interest" description="Disordered" evidence="4">
    <location>
        <begin position="1"/>
        <end position="21"/>
    </location>
</feature>
<dbReference type="PROSITE" id="PS50132">
    <property type="entry name" value="RGS"/>
    <property type="match status" value="1"/>
</dbReference>
<proteinExistence type="predicted"/>
<protein>
    <recommendedName>
        <fullName evidence="5">RGS domain-containing protein</fullName>
    </recommendedName>
</protein>
<dbReference type="eggNOG" id="KOG0498">
    <property type="taxonomic scope" value="Eukaryota"/>
</dbReference>
<feature type="compositionally biased region" description="Low complexity" evidence="4">
    <location>
        <begin position="972"/>
        <end position="981"/>
    </location>
</feature>
<keyword evidence="3" id="KW-0157">Chromophore</keyword>
<dbReference type="VEuPathDB" id="FungiDB:MAPG_03487"/>
<feature type="region of interest" description="Disordered" evidence="4">
    <location>
        <begin position="968"/>
        <end position="991"/>
    </location>
</feature>
<dbReference type="Gene3D" id="1.10.167.10">
    <property type="entry name" value="Regulator of G-protein Signalling 4, domain 2"/>
    <property type="match status" value="1"/>
</dbReference>
<feature type="compositionally biased region" description="Polar residues" evidence="4">
    <location>
        <begin position="841"/>
        <end position="853"/>
    </location>
</feature>
<dbReference type="Gene3D" id="3.30.450.20">
    <property type="entry name" value="PAS domain"/>
    <property type="match status" value="1"/>
</dbReference>
<feature type="compositionally biased region" description="Low complexity" evidence="4">
    <location>
        <begin position="525"/>
        <end position="541"/>
    </location>
</feature>
<reference evidence="6" key="3">
    <citation type="submission" date="2011-03" db="EMBL/GenBank/DDBJ databases">
        <title>Annotation of Magnaporthe poae ATCC 64411.</title>
        <authorList>
            <person name="Ma L.-J."/>
            <person name="Dead R."/>
            <person name="Young S.K."/>
            <person name="Zeng Q."/>
            <person name="Gargeya S."/>
            <person name="Fitzgerald M."/>
            <person name="Haas B."/>
            <person name="Abouelleil A."/>
            <person name="Alvarado L."/>
            <person name="Arachchi H.M."/>
            <person name="Berlin A."/>
            <person name="Brown A."/>
            <person name="Chapman S.B."/>
            <person name="Chen Z."/>
            <person name="Dunbar C."/>
            <person name="Freedman E."/>
            <person name="Gearin G."/>
            <person name="Gellesch M."/>
            <person name="Goldberg J."/>
            <person name="Griggs A."/>
            <person name="Gujja S."/>
            <person name="Heiman D."/>
            <person name="Howarth C."/>
            <person name="Larson L."/>
            <person name="Lui A."/>
            <person name="MacDonald P.J.P."/>
            <person name="Mehta T."/>
            <person name="Montmayeur A."/>
            <person name="Murphy C."/>
            <person name="Neiman D."/>
            <person name="Pearson M."/>
            <person name="Priest M."/>
            <person name="Roberts A."/>
            <person name="Saif S."/>
            <person name="Shea T."/>
            <person name="Shenoy N."/>
            <person name="Sisk P."/>
            <person name="Stolte C."/>
            <person name="Sykes S."/>
            <person name="Yandava C."/>
            <person name="Wortman J."/>
            <person name="Nusbaum C."/>
            <person name="Birren B."/>
        </authorList>
    </citation>
    <scope>NUCLEOTIDE SEQUENCE</scope>
    <source>
        <strain evidence="6">ATCC 64411</strain>
    </source>
</reference>
<dbReference type="SMART" id="SM00315">
    <property type="entry name" value="RGS"/>
    <property type="match status" value="1"/>
</dbReference>
<feature type="compositionally biased region" description="Basic residues" evidence="4">
    <location>
        <begin position="451"/>
        <end position="460"/>
    </location>
</feature>
<keyword evidence="1" id="KW-0285">Flavoprotein</keyword>
<dbReference type="PRINTS" id="PR01301">
    <property type="entry name" value="RGSPROTEIN"/>
</dbReference>
<feature type="domain" description="RGS" evidence="5">
    <location>
        <begin position="552"/>
        <end position="665"/>
    </location>
</feature>
<accession>A0A0C4DU52</accession>
<dbReference type="InterPro" id="IPR044926">
    <property type="entry name" value="RGS_subdomain_2"/>
</dbReference>
<feature type="region of interest" description="Disordered" evidence="4">
    <location>
        <begin position="818"/>
        <end position="853"/>
    </location>
</feature>
<evidence type="ECO:0000313" key="8">
    <source>
        <dbReference type="Proteomes" id="UP000011715"/>
    </source>
</evidence>
<dbReference type="EnsemblFungi" id="MAPG_03487T0">
    <property type="protein sequence ID" value="MAPG_03487T0"/>
    <property type="gene ID" value="MAPG_03487"/>
</dbReference>
<evidence type="ECO:0000256" key="1">
    <source>
        <dbReference type="ARBA" id="ARBA00022630"/>
    </source>
</evidence>
<keyword evidence="2" id="KW-0288">FMN</keyword>
<dbReference type="GO" id="GO:0005634">
    <property type="term" value="C:nucleus"/>
    <property type="evidence" value="ECO:0007669"/>
    <property type="project" value="TreeGrafter"/>
</dbReference>
<dbReference type="AlphaFoldDB" id="A0A0C4DU52"/>
<gene>
    <name evidence="6" type="ORF">MAPG_03487</name>
</gene>
<feature type="region of interest" description="Disordered" evidence="4">
    <location>
        <begin position="431"/>
        <end position="541"/>
    </location>
</feature>
<feature type="compositionally biased region" description="Basic and acidic residues" evidence="4">
    <location>
        <begin position="225"/>
        <end position="240"/>
    </location>
</feature>
<organism evidence="7 8">
    <name type="scientific">Magnaporthiopsis poae (strain ATCC 64411 / 73-15)</name>
    <name type="common">Kentucky bluegrass fungus</name>
    <name type="synonym">Magnaporthe poae</name>
    <dbReference type="NCBI Taxonomy" id="644358"/>
    <lineage>
        <taxon>Eukaryota</taxon>
        <taxon>Fungi</taxon>
        <taxon>Dikarya</taxon>
        <taxon>Ascomycota</taxon>
        <taxon>Pezizomycotina</taxon>
        <taxon>Sordariomycetes</taxon>
        <taxon>Sordariomycetidae</taxon>
        <taxon>Magnaporthales</taxon>
        <taxon>Magnaporthaceae</taxon>
        <taxon>Magnaporthiopsis</taxon>
    </lineage>
</organism>
<dbReference type="OrthoDB" id="447251at2759"/>
<dbReference type="Pfam" id="PF13426">
    <property type="entry name" value="PAS_9"/>
    <property type="match status" value="1"/>
</dbReference>
<feature type="region of interest" description="Disordered" evidence="4">
    <location>
        <begin position="255"/>
        <end position="324"/>
    </location>
</feature>
<evidence type="ECO:0000259" key="5">
    <source>
        <dbReference type="PROSITE" id="PS50132"/>
    </source>
</evidence>
<reference evidence="7" key="4">
    <citation type="journal article" date="2015" name="G3 (Bethesda)">
        <title>Genome sequences of three phytopathogenic species of the Magnaporthaceae family of fungi.</title>
        <authorList>
            <person name="Okagaki L.H."/>
            <person name="Nunes C.C."/>
            <person name="Sailsbery J."/>
            <person name="Clay B."/>
            <person name="Brown D."/>
            <person name="John T."/>
            <person name="Oh Y."/>
            <person name="Young N."/>
            <person name="Fitzgerald M."/>
            <person name="Haas B.J."/>
            <person name="Zeng Q."/>
            <person name="Young S."/>
            <person name="Adiconis X."/>
            <person name="Fan L."/>
            <person name="Levin J.Z."/>
            <person name="Mitchell T.K."/>
            <person name="Okubara P.A."/>
            <person name="Farman M.L."/>
            <person name="Kohn L.M."/>
            <person name="Birren B."/>
            <person name="Ma L.-J."/>
            <person name="Dean R.A."/>
        </authorList>
    </citation>
    <scope>NUCLEOTIDE SEQUENCE</scope>
    <source>
        <strain evidence="7">ATCC 64411 / 73-15</strain>
    </source>
</reference>
<evidence type="ECO:0000256" key="2">
    <source>
        <dbReference type="ARBA" id="ARBA00022643"/>
    </source>
</evidence>
<dbReference type="SUPFAM" id="SSF55785">
    <property type="entry name" value="PYP-like sensor domain (PAS domain)"/>
    <property type="match status" value="1"/>
</dbReference>
<reference evidence="7" key="5">
    <citation type="submission" date="2015-06" db="UniProtKB">
        <authorList>
            <consortium name="EnsemblFungi"/>
        </authorList>
    </citation>
    <scope>IDENTIFICATION</scope>
    <source>
        <strain evidence="7">ATCC 64411</strain>
    </source>
</reference>